<dbReference type="Proteomes" id="UP000095517">
    <property type="component" value="Unassembled WGS sequence"/>
</dbReference>
<proteinExistence type="predicted"/>
<organism evidence="1 2">
    <name type="scientific">Bacteroides finegoldii</name>
    <dbReference type="NCBI Taxonomy" id="338188"/>
    <lineage>
        <taxon>Bacteria</taxon>
        <taxon>Pseudomonadati</taxon>
        <taxon>Bacteroidota</taxon>
        <taxon>Bacteroidia</taxon>
        <taxon>Bacteroidales</taxon>
        <taxon>Bacteroidaceae</taxon>
        <taxon>Bacteroides</taxon>
    </lineage>
</organism>
<name>A0A174JM59_9BACE</name>
<dbReference type="STRING" id="338188.ERS852397_03248"/>
<evidence type="ECO:0000313" key="1">
    <source>
        <dbReference type="EMBL" id="CUO98265.1"/>
    </source>
</evidence>
<dbReference type="EMBL" id="CYZH01000022">
    <property type="protein sequence ID" value="CUO98265.1"/>
    <property type="molecule type" value="Genomic_DNA"/>
</dbReference>
<sequence length="188" mass="20484">MAIEFEKGKIKGGFPVFWRGECKVLPGDFKLKQTFPEGTLIRKGTPIALDFAKMECTVCKAVKIVSGGTTSAPRVVKGSLVQIGDKLKIGENEQTINNIDKTNADYDVLTLAAALTGATANAFAVVGADVPNAVVETDKEYKTNMDFQTVSAGYDVVILREVAYPMPEEWLLGGWCMKNNPSIKYVRQ</sequence>
<reference evidence="1 2" key="1">
    <citation type="submission" date="2015-09" db="EMBL/GenBank/DDBJ databases">
        <authorList>
            <consortium name="Pathogen Informatics"/>
        </authorList>
    </citation>
    <scope>NUCLEOTIDE SEQUENCE [LARGE SCALE GENOMIC DNA]</scope>
    <source>
        <strain evidence="1 2">2789STDY5608840</strain>
    </source>
</reference>
<accession>A0A174JM59</accession>
<dbReference type="RefSeq" id="WP_055279667.1">
    <property type="nucleotide sequence ID" value="NZ_CABIXA010000022.1"/>
</dbReference>
<gene>
    <name evidence="1" type="ORF">ERS852397_03248</name>
</gene>
<evidence type="ECO:0000313" key="2">
    <source>
        <dbReference type="Proteomes" id="UP000095517"/>
    </source>
</evidence>
<dbReference type="AlphaFoldDB" id="A0A174JM59"/>
<protein>
    <submittedName>
        <fullName evidence="1">Uncharacterized protein</fullName>
    </submittedName>
</protein>